<protein>
    <recommendedName>
        <fullName evidence="7">Deoxyribose-phosphate aldolase</fullName>
        <shortName evidence="7">DERA</shortName>
        <ecNumber evidence="7">4.1.2.4</ecNumber>
    </recommendedName>
    <alternativeName>
        <fullName evidence="7">2-deoxy-D-ribose 5-phosphate aldolase</fullName>
    </alternativeName>
    <alternativeName>
        <fullName evidence="7">Phosphodeoxyriboaldolase</fullName>
        <shortName evidence="7">Deoxyriboaldolase</shortName>
    </alternativeName>
</protein>
<comment type="catalytic activity">
    <reaction evidence="5 7">
        <text>2-deoxy-D-ribose 5-phosphate = D-glyceraldehyde 3-phosphate + acetaldehyde</text>
        <dbReference type="Rhea" id="RHEA:12821"/>
        <dbReference type="ChEBI" id="CHEBI:15343"/>
        <dbReference type="ChEBI" id="CHEBI:59776"/>
        <dbReference type="ChEBI" id="CHEBI:62877"/>
        <dbReference type="EC" id="4.1.2.4"/>
    </reaction>
</comment>
<dbReference type="PANTHER" id="PTHR10889:SF1">
    <property type="entry name" value="DEOXYRIBOSE-PHOSPHATE ALDOLASE"/>
    <property type="match status" value="1"/>
</dbReference>
<keyword evidence="9" id="KW-1185">Reference proteome</keyword>
<dbReference type="GO" id="GO:0009264">
    <property type="term" value="P:deoxyribonucleotide catabolic process"/>
    <property type="evidence" value="ECO:0007669"/>
    <property type="project" value="UniProtKB-UniRule"/>
</dbReference>
<dbReference type="Proteomes" id="UP000078287">
    <property type="component" value="Unassembled WGS sequence"/>
</dbReference>
<dbReference type="UniPathway" id="UPA00002">
    <property type="reaction ID" value="UER00468"/>
</dbReference>
<dbReference type="PIRSF" id="PIRSF001357">
    <property type="entry name" value="DeoC"/>
    <property type="match status" value="1"/>
</dbReference>
<evidence type="ECO:0000256" key="4">
    <source>
        <dbReference type="ARBA" id="ARBA00023270"/>
    </source>
</evidence>
<evidence type="ECO:0000256" key="6">
    <source>
        <dbReference type="ARBA" id="ARBA00056337"/>
    </source>
</evidence>
<dbReference type="EC" id="4.1.2.4" evidence="7"/>
<evidence type="ECO:0000256" key="2">
    <source>
        <dbReference type="ARBA" id="ARBA00022490"/>
    </source>
</evidence>
<proteinExistence type="inferred from homology"/>
<feature type="active site" description="Proton donor/acceptor" evidence="7">
    <location>
        <position position="216"/>
    </location>
</feature>
<evidence type="ECO:0000256" key="1">
    <source>
        <dbReference type="ARBA" id="ARBA00010936"/>
    </source>
</evidence>
<comment type="function">
    <text evidence="6 7">Catalyzes a reversible aldol reaction between acetaldehyde and D-glyceraldehyde 3-phosphate to generate 2-deoxy-D-ribose 5-phosphate.</text>
</comment>
<dbReference type="NCBIfam" id="TIGR00126">
    <property type="entry name" value="deoC"/>
    <property type="match status" value="1"/>
</dbReference>
<evidence type="ECO:0000256" key="3">
    <source>
        <dbReference type="ARBA" id="ARBA00023239"/>
    </source>
</evidence>
<dbReference type="GO" id="GO:0006018">
    <property type="term" value="P:2-deoxyribose 1-phosphate catabolic process"/>
    <property type="evidence" value="ECO:0007669"/>
    <property type="project" value="UniProtKB-UniRule"/>
</dbReference>
<reference evidence="8 9" key="1">
    <citation type="submission" date="2016-04" db="EMBL/GenBank/DDBJ databases">
        <title>Chloroflexus islandicus sp. nov., a thermophilic filamentous anoxygenic phototrophic bacterium from geyser Strokkur (Iceland).</title>
        <authorList>
            <person name="Gaisin V.A."/>
            <person name="Kalashnikov A.M."/>
            <person name="Sukhacheva M.V."/>
            <person name="Grouzdev D.S."/>
            <person name="Ivanov T.M."/>
            <person name="Kuznetsov B."/>
            <person name="Gorlenko V.M."/>
        </authorList>
    </citation>
    <scope>NUCLEOTIDE SEQUENCE [LARGE SCALE GENOMIC DNA]</scope>
    <source>
        <strain evidence="9">isl-2</strain>
    </source>
</reference>
<comment type="caution">
    <text evidence="8">The sequence shown here is derived from an EMBL/GenBank/DDBJ whole genome shotgun (WGS) entry which is preliminary data.</text>
</comment>
<dbReference type="SUPFAM" id="SSF51569">
    <property type="entry name" value="Aldolase"/>
    <property type="match status" value="1"/>
</dbReference>
<dbReference type="GO" id="GO:0005737">
    <property type="term" value="C:cytoplasm"/>
    <property type="evidence" value="ECO:0007669"/>
    <property type="project" value="UniProtKB-SubCell"/>
</dbReference>
<comment type="pathway">
    <text evidence="7">Carbohydrate degradation; 2-deoxy-D-ribose 1-phosphate degradation; D-glyceraldehyde 3-phosphate and acetaldehyde from 2-deoxy-alpha-D-ribose 1-phosphate: step 2/2.</text>
</comment>
<comment type="subcellular location">
    <subcellularLocation>
        <location evidence="7">Cytoplasm</location>
    </subcellularLocation>
</comment>
<evidence type="ECO:0000313" key="9">
    <source>
        <dbReference type="Proteomes" id="UP000078287"/>
    </source>
</evidence>
<dbReference type="FunFam" id="3.20.20.70:FF:000044">
    <property type="entry name" value="Deoxyribose-phosphate aldolase"/>
    <property type="match status" value="1"/>
</dbReference>
<dbReference type="Gene3D" id="3.20.20.70">
    <property type="entry name" value="Aldolase class I"/>
    <property type="match status" value="1"/>
</dbReference>
<evidence type="ECO:0000256" key="7">
    <source>
        <dbReference type="HAMAP-Rule" id="MF_00114"/>
    </source>
</evidence>
<dbReference type="STRING" id="1707952.A6A03_06890"/>
<dbReference type="SMART" id="SM01133">
    <property type="entry name" value="DeoC"/>
    <property type="match status" value="1"/>
</dbReference>
<organism evidence="8 9">
    <name type="scientific">Chloroflexus islandicus</name>
    <dbReference type="NCBI Taxonomy" id="1707952"/>
    <lineage>
        <taxon>Bacteria</taxon>
        <taxon>Bacillati</taxon>
        <taxon>Chloroflexota</taxon>
        <taxon>Chloroflexia</taxon>
        <taxon>Chloroflexales</taxon>
        <taxon>Chloroflexineae</taxon>
        <taxon>Chloroflexaceae</taxon>
        <taxon>Chloroflexus</taxon>
    </lineage>
</organism>
<feature type="active site" description="Schiff-base intermediate with acetaldehyde" evidence="7">
    <location>
        <position position="187"/>
    </location>
</feature>
<evidence type="ECO:0000256" key="5">
    <source>
        <dbReference type="ARBA" id="ARBA00048791"/>
    </source>
</evidence>
<name>A0A178MLK1_9CHLR</name>
<dbReference type="InterPro" id="IPR011343">
    <property type="entry name" value="DeoC"/>
</dbReference>
<dbReference type="PANTHER" id="PTHR10889">
    <property type="entry name" value="DEOXYRIBOSE-PHOSPHATE ALDOLASE"/>
    <property type="match status" value="1"/>
</dbReference>
<keyword evidence="4 7" id="KW-0704">Schiff base</keyword>
<keyword evidence="3 7" id="KW-0456">Lyase</keyword>
<evidence type="ECO:0000313" key="8">
    <source>
        <dbReference type="EMBL" id="OAN49027.1"/>
    </source>
</evidence>
<dbReference type="CDD" id="cd00959">
    <property type="entry name" value="DeoC"/>
    <property type="match status" value="1"/>
</dbReference>
<dbReference type="Pfam" id="PF01791">
    <property type="entry name" value="DeoC"/>
    <property type="match status" value="1"/>
</dbReference>
<dbReference type="HAMAP" id="MF_00114">
    <property type="entry name" value="DeoC_type1"/>
    <property type="match status" value="1"/>
</dbReference>
<dbReference type="InterPro" id="IPR013785">
    <property type="entry name" value="Aldolase_TIM"/>
</dbReference>
<keyword evidence="2 7" id="KW-0963">Cytoplasm</keyword>
<dbReference type="InterPro" id="IPR028581">
    <property type="entry name" value="DeoC_typeI"/>
</dbReference>
<dbReference type="OrthoDB" id="9778711at2"/>
<sequence length="263" mass="27144">MEDLIAQVRAQMEALVGLPTGMQLPNPPSPPASDTPIASYIDHTLLKPEATSDQIDRLCNEAERYRFASVCVNPRYVERCARALAGSPVRVCTVIGFPLGATTTKVKVFETVQAIGHGAREVDMVLAVGALRGREYHAVADDIRAVTDAAHASGVLVKVILETGLLTDVEKVMACLLAVRAGADFVKTSTGFGPGGATVADIALMRAAVGPAIGVKASGGVRSLVAAQELIAAGATRIGTSAGVAIVQEAEGAAPERPSSDGY</sequence>
<accession>A0A178MLK1</accession>
<dbReference type="EMBL" id="LWQS01000021">
    <property type="protein sequence ID" value="OAN49027.1"/>
    <property type="molecule type" value="Genomic_DNA"/>
</dbReference>
<feature type="active site" description="Proton donor/acceptor" evidence="7">
    <location>
        <position position="123"/>
    </location>
</feature>
<comment type="similarity">
    <text evidence="1 7">Belongs to the DeoC/FbaB aldolase family. DeoC type 1 subfamily.</text>
</comment>
<dbReference type="GO" id="GO:0016052">
    <property type="term" value="P:carbohydrate catabolic process"/>
    <property type="evidence" value="ECO:0007669"/>
    <property type="project" value="TreeGrafter"/>
</dbReference>
<gene>
    <name evidence="7" type="primary">deoC</name>
    <name evidence="8" type="ORF">A6A03_06890</name>
</gene>
<dbReference type="AlphaFoldDB" id="A0A178MLK1"/>
<dbReference type="InterPro" id="IPR002915">
    <property type="entry name" value="DeoC/FbaB/LacD_aldolase"/>
</dbReference>
<dbReference type="GO" id="GO:0004139">
    <property type="term" value="F:deoxyribose-phosphate aldolase activity"/>
    <property type="evidence" value="ECO:0007669"/>
    <property type="project" value="UniProtKB-UniRule"/>
</dbReference>